<sequence>ANATCCSQEVTVESPPGTLIGTVSQE</sequence>
<name>A0A819RIQ8_9BILA</name>
<gene>
    <name evidence="2" type="ORF">JBS370_LOCUS28866</name>
</gene>
<reference evidence="2" key="1">
    <citation type="submission" date="2021-02" db="EMBL/GenBank/DDBJ databases">
        <authorList>
            <person name="Nowell W R."/>
        </authorList>
    </citation>
    <scope>NUCLEOTIDE SEQUENCE</scope>
</reference>
<evidence type="ECO:0000256" key="1">
    <source>
        <dbReference type="SAM" id="MobiDB-lite"/>
    </source>
</evidence>
<evidence type="ECO:0000313" key="2">
    <source>
        <dbReference type="EMBL" id="CAF4047749.1"/>
    </source>
</evidence>
<accession>A0A819RIQ8</accession>
<feature type="non-terminal residue" evidence="2">
    <location>
        <position position="1"/>
    </location>
</feature>
<proteinExistence type="predicted"/>
<feature type="compositionally biased region" description="Polar residues" evidence="1">
    <location>
        <begin position="1"/>
        <end position="11"/>
    </location>
</feature>
<dbReference type="AlphaFoldDB" id="A0A819RIQ8"/>
<dbReference type="Proteomes" id="UP000663836">
    <property type="component" value="Unassembled WGS sequence"/>
</dbReference>
<organism evidence="2 3">
    <name type="scientific">Rotaria sordida</name>
    <dbReference type="NCBI Taxonomy" id="392033"/>
    <lineage>
        <taxon>Eukaryota</taxon>
        <taxon>Metazoa</taxon>
        <taxon>Spiralia</taxon>
        <taxon>Gnathifera</taxon>
        <taxon>Rotifera</taxon>
        <taxon>Eurotatoria</taxon>
        <taxon>Bdelloidea</taxon>
        <taxon>Philodinida</taxon>
        <taxon>Philodinidae</taxon>
        <taxon>Rotaria</taxon>
    </lineage>
</organism>
<evidence type="ECO:0000313" key="3">
    <source>
        <dbReference type="Proteomes" id="UP000663836"/>
    </source>
</evidence>
<comment type="caution">
    <text evidence="2">The sequence shown here is derived from an EMBL/GenBank/DDBJ whole genome shotgun (WGS) entry which is preliminary data.</text>
</comment>
<dbReference type="EMBL" id="CAJOBD010005974">
    <property type="protein sequence ID" value="CAF4047749.1"/>
    <property type="molecule type" value="Genomic_DNA"/>
</dbReference>
<feature type="region of interest" description="Disordered" evidence="1">
    <location>
        <begin position="1"/>
        <end position="26"/>
    </location>
</feature>
<protein>
    <submittedName>
        <fullName evidence="2">Uncharacterized protein</fullName>
    </submittedName>
</protein>